<accession>A0ABW4T5S6</accession>
<proteinExistence type="predicted"/>
<sequence length="46" mass="5145">MRQEILRRFPRHFDVLGGTSVTVTAPEFDLVLTGPNGFRRGLRGSS</sequence>
<keyword evidence="2" id="KW-1185">Reference proteome</keyword>
<evidence type="ECO:0000313" key="1">
    <source>
        <dbReference type="EMBL" id="MFD1937322.1"/>
    </source>
</evidence>
<name>A0ABW4T5S6_9ACTN</name>
<gene>
    <name evidence="1" type="ORF">ACFSKW_38220</name>
</gene>
<evidence type="ECO:0000313" key="2">
    <source>
        <dbReference type="Proteomes" id="UP001597368"/>
    </source>
</evidence>
<dbReference type="EMBL" id="JBHUFV010000058">
    <property type="protein sequence ID" value="MFD1937322.1"/>
    <property type="molecule type" value="Genomic_DNA"/>
</dbReference>
<evidence type="ECO:0008006" key="3">
    <source>
        <dbReference type="Google" id="ProtNLM"/>
    </source>
</evidence>
<organism evidence="1 2">
    <name type="scientific">Nonomuraea mangrovi</name>
    <dbReference type="NCBI Taxonomy" id="2316207"/>
    <lineage>
        <taxon>Bacteria</taxon>
        <taxon>Bacillati</taxon>
        <taxon>Actinomycetota</taxon>
        <taxon>Actinomycetes</taxon>
        <taxon>Streptosporangiales</taxon>
        <taxon>Streptosporangiaceae</taxon>
        <taxon>Nonomuraea</taxon>
    </lineage>
</organism>
<comment type="caution">
    <text evidence="1">The sequence shown here is derived from an EMBL/GenBank/DDBJ whole genome shotgun (WGS) entry which is preliminary data.</text>
</comment>
<dbReference type="Proteomes" id="UP001597368">
    <property type="component" value="Unassembled WGS sequence"/>
</dbReference>
<protein>
    <recommendedName>
        <fullName evidence="3">Cytochrome P450</fullName>
    </recommendedName>
</protein>
<reference evidence="2" key="1">
    <citation type="journal article" date="2019" name="Int. J. Syst. Evol. Microbiol.">
        <title>The Global Catalogue of Microorganisms (GCM) 10K type strain sequencing project: providing services to taxonomists for standard genome sequencing and annotation.</title>
        <authorList>
            <consortium name="The Broad Institute Genomics Platform"/>
            <consortium name="The Broad Institute Genome Sequencing Center for Infectious Disease"/>
            <person name="Wu L."/>
            <person name="Ma J."/>
        </authorList>
    </citation>
    <scope>NUCLEOTIDE SEQUENCE [LARGE SCALE GENOMIC DNA]</scope>
    <source>
        <strain evidence="2">ICMP 6774ER</strain>
    </source>
</reference>
<dbReference type="RefSeq" id="WP_379578393.1">
    <property type="nucleotide sequence ID" value="NZ_JBHUFV010000058.1"/>
</dbReference>